<dbReference type="GO" id="GO:0022857">
    <property type="term" value="F:transmembrane transporter activity"/>
    <property type="evidence" value="ECO:0007669"/>
    <property type="project" value="TreeGrafter"/>
</dbReference>
<dbReference type="InterPro" id="IPR025857">
    <property type="entry name" value="MacB_PCD"/>
</dbReference>
<keyword evidence="1" id="KW-0812">Transmembrane</keyword>
<evidence type="ECO:0000259" key="2">
    <source>
        <dbReference type="Pfam" id="PF12704"/>
    </source>
</evidence>
<name>A0A382UU71_9ZZZZ</name>
<dbReference type="Pfam" id="PF12704">
    <property type="entry name" value="MacB_PCD"/>
    <property type="match status" value="1"/>
</dbReference>
<keyword evidence="1" id="KW-0472">Membrane</keyword>
<reference evidence="3" key="1">
    <citation type="submission" date="2018-05" db="EMBL/GenBank/DDBJ databases">
        <authorList>
            <person name="Lanie J.A."/>
            <person name="Ng W.-L."/>
            <person name="Kazmierczak K.M."/>
            <person name="Andrzejewski T.M."/>
            <person name="Davidsen T.M."/>
            <person name="Wayne K.J."/>
            <person name="Tettelin H."/>
            <person name="Glass J.I."/>
            <person name="Rusch D."/>
            <person name="Podicherti R."/>
            <person name="Tsui H.-C.T."/>
            <person name="Winkler M.E."/>
        </authorList>
    </citation>
    <scope>NUCLEOTIDE SEQUENCE</scope>
</reference>
<dbReference type="GO" id="GO:0005886">
    <property type="term" value="C:plasma membrane"/>
    <property type="evidence" value="ECO:0007669"/>
    <property type="project" value="TreeGrafter"/>
</dbReference>
<dbReference type="InterPro" id="IPR050250">
    <property type="entry name" value="Macrolide_Exporter_MacB"/>
</dbReference>
<evidence type="ECO:0000313" key="3">
    <source>
        <dbReference type="EMBL" id="SVD37803.1"/>
    </source>
</evidence>
<dbReference type="PANTHER" id="PTHR30572">
    <property type="entry name" value="MEMBRANE COMPONENT OF TRANSPORTER-RELATED"/>
    <property type="match status" value="1"/>
</dbReference>
<proteinExistence type="predicted"/>
<evidence type="ECO:0000256" key="1">
    <source>
        <dbReference type="SAM" id="Phobius"/>
    </source>
</evidence>
<dbReference type="EMBL" id="UINC01146843">
    <property type="protein sequence ID" value="SVD37803.1"/>
    <property type="molecule type" value="Genomic_DNA"/>
</dbReference>
<gene>
    <name evidence="3" type="ORF">METZ01_LOCUS390657</name>
</gene>
<sequence length="214" mass="23981">MRGSSFLRVGQAGFKSLRLHKLRSMLTMLGMIIGVWAVITLVAIGEGASYDAQEAIKALGANNIIIRSMKPMEDKVQIQGEMQWVSHYGLTNADAARILKTVPGVKRVLPILIHRKNVLHGKRNVDCRLVGTYPHYPSFTQSRIVAGQFVNEIEEARRENSCVLSHDLAKKLFAGENPLMETVTVRGFESWQVFRVKGILEVRTDLEKLPKNSN</sequence>
<feature type="domain" description="MacB-like periplasmic core" evidence="2">
    <location>
        <begin position="24"/>
        <end position="201"/>
    </location>
</feature>
<feature type="transmembrane region" description="Helical" evidence="1">
    <location>
        <begin position="25"/>
        <end position="44"/>
    </location>
</feature>
<keyword evidence="1" id="KW-1133">Transmembrane helix</keyword>
<dbReference type="PANTHER" id="PTHR30572:SF4">
    <property type="entry name" value="ABC TRANSPORTER PERMEASE YTRF"/>
    <property type="match status" value="1"/>
</dbReference>
<accession>A0A382UU71</accession>
<protein>
    <recommendedName>
        <fullName evidence="2">MacB-like periplasmic core domain-containing protein</fullName>
    </recommendedName>
</protein>
<feature type="non-terminal residue" evidence="3">
    <location>
        <position position="214"/>
    </location>
</feature>
<dbReference type="AlphaFoldDB" id="A0A382UU71"/>
<organism evidence="3">
    <name type="scientific">marine metagenome</name>
    <dbReference type="NCBI Taxonomy" id="408172"/>
    <lineage>
        <taxon>unclassified sequences</taxon>
        <taxon>metagenomes</taxon>
        <taxon>ecological metagenomes</taxon>
    </lineage>
</organism>